<proteinExistence type="predicted"/>
<protein>
    <recommendedName>
        <fullName evidence="3">HTH tetR-type domain-containing protein</fullName>
    </recommendedName>
</protein>
<comment type="caution">
    <text evidence="4">The sequence shown here is derived from an EMBL/GenBank/DDBJ whole genome shotgun (WGS) entry which is preliminary data.</text>
</comment>
<keyword evidence="1 2" id="KW-0238">DNA-binding</keyword>
<dbReference type="GO" id="GO:0003677">
    <property type="term" value="F:DNA binding"/>
    <property type="evidence" value="ECO:0007669"/>
    <property type="project" value="UniProtKB-UniRule"/>
</dbReference>
<feature type="domain" description="HTH tetR-type" evidence="3">
    <location>
        <begin position="8"/>
        <end position="68"/>
    </location>
</feature>
<dbReference type="PROSITE" id="PS50977">
    <property type="entry name" value="HTH_TETR_2"/>
    <property type="match status" value="1"/>
</dbReference>
<evidence type="ECO:0000313" key="5">
    <source>
        <dbReference type="Proteomes" id="UP000018227"/>
    </source>
</evidence>
<dbReference type="SUPFAM" id="SSF46689">
    <property type="entry name" value="Homeodomain-like"/>
    <property type="match status" value="1"/>
</dbReference>
<dbReference type="AlphaFoldDB" id="V2XNJ3"/>
<name>V2XNJ3_9FIRM</name>
<evidence type="ECO:0000259" key="3">
    <source>
        <dbReference type="PROSITE" id="PS50977"/>
    </source>
</evidence>
<evidence type="ECO:0000256" key="1">
    <source>
        <dbReference type="ARBA" id="ARBA00023125"/>
    </source>
</evidence>
<sequence length="204" mass="23913">MRMANHAELVKKVIAGEFEKMLRLNSFSDIFIMDLVTTCGISRNTFYYYFKDKYDLMNHIAVADIASMEARQTEEITFGEVVLSVCGMMFYRRKFYYPCLQYSGQNSLYEFLNEYFAARWLEIVSSPKTFDETDEMSTDKLVAGMKSFAVVGKIKEWVKMGMTEKQFKSFEKIRDILNDEAACYQFCPKEQYTVVESREMKIVS</sequence>
<dbReference type="InterPro" id="IPR001647">
    <property type="entry name" value="HTH_TetR"/>
</dbReference>
<dbReference type="STRING" id="592026.GCWU0000282_000894"/>
<dbReference type="Gene3D" id="1.10.357.10">
    <property type="entry name" value="Tetracycline Repressor, domain 2"/>
    <property type="match status" value="1"/>
</dbReference>
<dbReference type="Pfam" id="PF14278">
    <property type="entry name" value="TetR_C_8"/>
    <property type="match status" value="1"/>
</dbReference>
<evidence type="ECO:0000256" key="2">
    <source>
        <dbReference type="PROSITE-ProRule" id="PRU00335"/>
    </source>
</evidence>
<accession>V2XNJ3</accession>
<gene>
    <name evidence="4" type="ORF">GCWU0000282_000894</name>
</gene>
<evidence type="ECO:0000313" key="4">
    <source>
        <dbReference type="EMBL" id="ESL03729.1"/>
    </source>
</evidence>
<dbReference type="InterPro" id="IPR039532">
    <property type="entry name" value="TetR_C_Firmicutes"/>
</dbReference>
<keyword evidence="5" id="KW-1185">Reference proteome</keyword>
<dbReference type="OrthoDB" id="9810250at2"/>
<reference evidence="4 5" key="1">
    <citation type="submission" date="2013-06" db="EMBL/GenBank/DDBJ databases">
        <authorList>
            <person name="Weinstock G."/>
            <person name="Sodergren E."/>
            <person name="Clifton S."/>
            <person name="Fulton L."/>
            <person name="Fulton B."/>
            <person name="Courtney L."/>
            <person name="Fronick C."/>
            <person name="Harrison M."/>
            <person name="Strong C."/>
            <person name="Farmer C."/>
            <person name="Delahaunty K."/>
            <person name="Markovic C."/>
            <person name="Hall O."/>
            <person name="Minx P."/>
            <person name="Tomlinson C."/>
            <person name="Mitreva M."/>
            <person name="Nelson J."/>
            <person name="Hou S."/>
            <person name="Wollam A."/>
            <person name="Pepin K.H."/>
            <person name="Johnson M."/>
            <person name="Bhonagiri V."/>
            <person name="Nash W.E."/>
            <person name="Warren W."/>
            <person name="Chinwalla A."/>
            <person name="Mardis E.R."/>
            <person name="Wilson R.K."/>
        </authorList>
    </citation>
    <scope>NUCLEOTIDE SEQUENCE [LARGE SCALE GENOMIC DNA]</scope>
    <source>
        <strain evidence="4 5">ATCC 51271</strain>
    </source>
</reference>
<dbReference type="eggNOG" id="COG1309">
    <property type="taxonomic scope" value="Bacteria"/>
</dbReference>
<dbReference type="EMBL" id="ACIL03000007">
    <property type="protein sequence ID" value="ESL03729.1"/>
    <property type="molecule type" value="Genomic_DNA"/>
</dbReference>
<dbReference type="HOGENOM" id="CLU_087539_2_1_9"/>
<dbReference type="Proteomes" id="UP000018227">
    <property type="component" value="Unassembled WGS sequence"/>
</dbReference>
<feature type="DNA-binding region" description="H-T-H motif" evidence="2">
    <location>
        <begin position="31"/>
        <end position="50"/>
    </location>
</feature>
<organism evidence="4 5">
    <name type="scientific">Catonella morbi ATCC 51271</name>
    <dbReference type="NCBI Taxonomy" id="592026"/>
    <lineage>
        <taxon>Bacteria</taxon>
        <taxon>Bacillati</taxon>
        <taxon>Bacillota</taxon>
        <taxon>Clostridia</taxon>
        <taxon>Lachnospirales</taxon>
        <taxon>Lachnospiraceae</taxon>
        <taxon>Catonella</taxon>
    </lineage>
</organism>
<dbReference type="InterPro" id="IPR009057">
    <property type="entry name" value="Homeodomain-like_sf"/>
</dbReference>